<dbReference type="Pfam" id="PF13304">
    <property type="entry name" value="AAA_21"/>
    <property type="match status" value="1"/>
</dbReference>
<evidence type="ECO:0000313" key="2">
    <source>
        <dbReference type="EMBL" id="KLD96531.1"/>
    </source>
</evidence>
<proteinExistence type="predicted"/>
<dbReference type="InterPro" id="IPR003959">
    <property type="entry name" value="ATPase_AAA_core"/>
</dbReference>
<feature type="domain" description="ATPase AAA-type core" evidence="1">
    <location>
        <begin position="13"/>
        <end position="100"/>
    </location>
</feature>
<organism evidence="2 3">
    <name type="scientific">Aliarcobacter butzleri L348</name>
    <dbReference type="NCBI Taxonomy" id="1447256"/>
    <lineage>
        <taxon>Bacteria</taxon>
        <taxon>Pseudomonadati</taxon>
        <taxon>Campylobacterota</taxon>
        <taxon>Epsilonproteobacteria</taxon>
        <taxon>Campylobacterales</taxon>
        <taxon>Arcobacteraceae</taxon>
        <taxon>Aliarcobacter</taxon>
    </lineage>
</organism>
<dbReference type="AlphaFoldDB" id="A0A0G9JQH8"/>
<dbReference type="GO" id="GO:0005524">
    <property type="term" value="F:ATP binding"/>
    <property type="evidence" value="ECO:0007669"/>
    <property type="project" value="InterPro"/>
</dbReference>
<dbReference type="Proteomes" id="UP000035514">
    <property type="component" value="Unassembled WGS sequence"/>
</dbReference>
<dbReference type="EMBL" id="JAIQ01000168">
    <property type="protein sequence ID" value="KLD96531.1"/>
    <property type="molecule type" value="Genomic_DNA"/>
</dbReference>
<dbReference type="SUPFAM" id="SSF52540">
    <property type="entry name" value="P-loop containing nucleoside triphosphate hydrolases"/>
    <property type="match status" value="1"/>
</dbReference>
<evidence type="ECO:0000259" key="1">
    <source>
        <dbReference type="Pfam" id="PF13304"/>
    </source>
</evidence>
<gene>
    <name evidence="2" type="ORF">AA20_11845</name>
</gene>
<name>A0A0G9JQH8_9BACT</name>
<dbReference type="InterPro" id="IPR027417">
    <property type="entry name" value="P-loop_NTPase"/>
</dbReference>
<protein>
    <recommendedName>
        <fullName evidence="1">ATPase AAA-type core domain-containing protein</fullName>
    </recommendedName>
</protein>
<dbReference type="GO" id="GO:0016887">
    <property type="term" value="F:ATP hydrolysis activity"/>
    <property type="evidence" value="ECO:0007669"/>
    <property type="project" value="InterPro"/>
</dbReference>
<reference evidence="2 3" key="1">
    <citation type="submission" date="2014-01" db="EMBL/GenBank/DDBJ databases">
        <title>Development of a Comparative Genomic Fingerprinting Assay for High Resolution Genotyping of Arcobacter butzleri.</title>
        <authorList>
            <person name="Webb A.L."/>
            <person name="Inglis G.D."/>
            <person name="Kruczkiewicz P."/>
            <person name="Selinger L.B."/>
            <person name="Taboada E.N."/>
        </authorList>
    </citation>
    <scope>NUCLEOTIDE SEQUENCE [LARGE SCALE GENOMIC DNA]</scope>
    <source>
        <strain evidence="2 3">L348</strain>
    </source>
</reference>
<accession>A0A0G9JQH8</accession>
<sequence>MNLPRFLKIELIDSRTGVEYSELSTGEKSLLDVVYSIKNIIELRIKNNLSNSIFILLDEIESYLHPIWQKNLIQYIYNFVKIYSIDIHIILTSHSPFILSDIPKENVIFLEKYKKDEDKNQKEGNCKNATKDIELKTFGANIHTLLSNGFFMSDGLMGEFAKSKIEEIKKFYELVKFLEPKNKKYKRILKILYLFKIKKFNHIQSIIGEPFLQTIIKNYLDELEQIFDNETYKKNKMKEFLDQFEPEELQKYLDEKNAKA</sequence>
<dbReference type="Gene3D" id="3.40.50.300">
    <property type="entry name" value="P-loop containing nucleotide triphosphate hydrolases"/>
    <property type="match status" value="1"/>
</dbReference>
<comment type="caution">
    <text evidence="2">The sequence shown here is derived from an EMBL/GenBank/DDBJ whole genome shotgun (WGS) entry which is preliminary data.</text>
</comment>
<evidence type="ECO:0000313" key="3">
    <source>
        <dbReference type="Proteomes" id="UP000035514"/>
    </source>
</evidence>
<dbReference type="PATRIC" id="fig|1447256.3.peg.2320"/>